<feature type="region of interest" description="Disordered" evidence="5">
    <location>
        <begin position="253"/>
        <end position="276"/>
    </location>
</feature>
<dbReference type="EC" id="3.4.22.49" evidence="2"/>
<feature type="region of interest" description="Disordered" evidence="5">
    <location>
        <begin position="103"/>
        <end position="176"/>
    </location>
</feature>
<feature type="region of interest" description="Disordered" evidence="5">
    <location>
        <begin position="1524"/>
        <end position="1551"/>
    </location>
</feature>
<feature type="compositionally biased region" description="Low complexity" evidence="5">
    <location>
        <begin position="1383"/>
        <end position="1416"/>
    </location>
</feature>
<feature type="compositionally biased region" description="Polar residues" evidence="5">
    <location>
        <begin position="153"/>
        <end position="163"/>
    </location>
</feature>
<dbReference type="PANTHER" id="PTHR12792">
    <property type="entry name" value="EXTRA SPINDLE POLES 1-RELATED"/>
    <property type="match status" value="1"/>
</dbReference>
<name>A0A2T2NXZ5_CORCC</name>
<reference evidence="7 8" key="1">
    <citation type="journal article" date="2018" name="Front. Microbiol.">
        <title>Genome-Wide Analysis of Corynespora cassiicola Leaf Fall Disease Putative Effectors.</title>
        <authorList>
            <person name="Lopez D."/>
            <person name="Ribeiro S."/>
            <person name="Label P."/>
            <person name="Fumanal B."/>
            <person name="Venisse J.S."/>
            <person name="Kohler A."/>
            <person name="de Oliveira R.R."/>
            <person name="Labutti K."/>
            <person name="Lipzen A."/>
            <person name="Lail K."/>
            <person name="Bauer D."/>
            <person name="Ohm R.A."/>
            <person name="Barry K.W."/>
            <person name="Spatafora J."/>
            <person name="Grigoriev I.V."/>
            <person name="Martin F.M."/>
            <person name="Pujade-Renaud V."/>
        </authorList>
    </citation>
    <scope>NUCLEOTIDE SEQUENCE [LARGE SCALE GENOMIC DNA]</scope>
    <source>
        <strain evidence="7 8">Philippines</strain>
    </source>
</reference>
<evidence type="ECO:0000256" key="3">
    <source>
        <dbReference type="ARBA" id="ARBA00022801"/>
    </source>
</evidence>
<feature type="compositionally biased region" description="Pro residues" evidence="5">
    <location>
        <begin position="114"/>
        <end position="124"/>
    </location>
</feature>
<feature type="region of interest" description="Disordered" evidence="5">
    <location>
        <begin position="2115"/>
        <end position="2171"/>
    </location>
</feature>
<dbReference type="STRING" id="1448308.A0A2T2NXZ5"/>
<dbReference type="InterPro" id="IPR005314">
    <property type="entry name" value="Peptidase_C50"/>
</dbReference>
<dbReference type="GO" id="GO:0005634">
    <property type="term" value="C:nucleus"/>
    <property type="evidence" value="ECO:0007669"/>
    <property type="project" value="InterPro"/>
</dbReference>
<dbReference type="GO" id="GO:0044732">
    <property type="term" value="C:mitotic spindle pole body"/>
    <property type="evidence" value="ECO:0007669"/>
    <property type="project" value="TreeGrafter"/>
</dbReference>
<dbReference type="PANTHER" id="PTHR12792:SF0">
    <property type="entry name" value="SEPARIN"/>
    <property type="match status" value="1"/>
</dbReference>
<keyword evidence="3" id="KW-0378">Hydrolase</keyword>
<protein>
    <recommendedName>
        <fullName evidence="2">separase</fullName>
        <ecNumber evidence="2">3.4.22.49</ecNumber>
    </recommendedName>
</protein>
<dbReference type="GO" id="GO:0004197">
    <property type="term" value="F:cysteine-type endopeptidase activity"/>
    <property type="evidence" value="ECO:0007669"/>
    <property type="project" value="InterPro"/>
</dbReference>
<evidence type="ECO:0000313" key="8">
    <source>
        <dbReference type="Proteomes" id="UP000240883"/>
    </source>
</evidence>
<dbReference type="InterPro" id="IPR030397">
    <property type="entry name" value="SEPARIN_core_dom"/>
</dbReference>
<feature type="compositionally biased region" description="Basic and acidic residues" evidence="5">
    <location>
        <begin position="253"/>
        <end position="264"/>
    </location>
</feature>
<dbReference type="InterPro" id="IPR011990">
    <property type="entry name" value="TPR-like_helical_dom_sf"/>
</dbReference>
<dbReference type="Pfam" id="PF03568">
    <property type="entry name" value="Separin_C"/>
    <property type="match status" value="1"/>
</dbReference>
<evidence type="ECO:0000259" key="6">
    <source>
        <dbReference type="PROSITE" id="PS51700"/>
    </source>
</evidence>
<comment type="catalytic activity">
    <reaction evidence="1">
        <text>All bonds known to be hydrolyzed by this endopeptidase have arginine in P1 and an acidic residue in P4. P6 is often occupied by an acidic residue or by a hydroxy-amino-acid residue, the phosphorylation of which enhances cleavage.</text>
        <dbReference type="EC" id="3.4.22.49"/>
    </reaction>
</comment>
<dbReference type="GO" id="GO:0006508">
    <property type="term" value="P:proteolysis"/>
    <property type="evidence" value="ECO:0007669"/>
    <property type="project" value="InterPro"/>
</dbReference>
<gene>
    <name evidence="7" type="ORF">BS50DRAFT_674716</name>
</gene>
<dbReference type="EMBL" id="KZ678132">
    <property type="protein sequence ID" value="PSN70295.1"/>
    <property type="molecule type" value="Genomic_DNA"/>
</dbReference>
<evidence type="ECO:0000256" key="4">
    <source>
        <dbReference type="ARBA" id="ARBA00022829"/>
    </source>
</evidence>
<evidence type="ECO:0000256" key="1">
    <source>
        <dbReference type="ARBA" id="ARBA00000451"/>
    </source>
</evidence>
<proteinExistence type="predicted"/>
<dbReference type="GO" id="GO:0005737">
    <property type="term" value="C:cytoplasm"/>
    <property type="evidence" value="ECO:0007669"/>
    <property type="project" value="TreeGrafter"/>
</dbReference>
<evidence type="ECO:0000313" key="7">
    <source>
        <dbReference type="EMBL" id="PSN70295.1"/>
    </source>
</evidence>
<dbReference type="GO" id="GO:0051307">
    <property type="term" value="P:meiotic chromosome separation"/>
    <property type="evidence" value="ECO:0007669"/>
    <property type="project" value="TreeGrafter"/>
</dbReference>
<keyword evidence="8" id="KW-1185">Reference proteome</keyword>
<evidence type="ECO:0000256" key="5">
    <source>
        <dbReference type="SAM" id="MobiDB-lite"/>
    </source>
</evidence>
<dbReference type="SUPFAM" id="SSF48452">
    <property type="entry name" value="TPR-like"/>
    <property type="match status" value="1"/>
</dbReference>
<accession>A0A2T2NXZ5</accession>
<keyword evidence="4" id="KW-0159">Chromosome partition</keyword>
<sequence>MAPTKDATRARIDSIKAELRSISTCTPATVAELQVLLTGKTEETTGKENIQAKGPQARSASAAGRKRPASKASTADASKRATVSLAPRERYILATETANSTLKSLADALKSQPSPQPTPKPKPIPIEDDRKPTSKRGAASKLASVPQRALQERSASQVNNSPRKPSGKRRSASCSSFLTPGPEPGLVATAECACVAFAYLGTSEAAKTVGKDSQELQLENGILALIGKLVAHGLDNLAVKELRSLKKRLEKIIENETEQPEKPRMGGKTESSQTASGEKDSLASLLDFGAVSKTSPTLPIVASFQSYVLRIIARLGRPRIVDVSFDHLKLSNPSSPANLIWHIAKSPGSQVKAARQLESLAQTILLLCPSISSSEDNNRLQPSPEIVFSLQHLALKVRQRWWKLAKHQRNIEKELLEPFSKCLVAFSRRSKLSPAKTYKLAECLYADILGSEAESGQSTKNSSPSAVTAAKALGSLAQSAGLSDEALRWLGSSGLSHSSEGSAARKAARAVRLATVSIDSSIKGASVSNLDVAIKNALEALAGSLSGSASELDSLFMEANALRRSATRLLASNQSQNVEEGSSFALYEQAIPMIAAGVHFCARFVGPELAADADIAAQARHQECITMASKFFKSILDSSLSCCKQMKMPGTQWKPLDAMLQDCIFMLNRFEAHFESEESTGHSLPDDIQGGFVKLSNAYWALHIQLRKANAESHLILAAMQRSTDTLKARPLTERESGLVTMKLERLAEIFDDSDKIEDCRNTLGSCMQNLIEGDGFQKMNGMAAKVPVRQIFEGDSPAGTIGRVLKSYHRTYTKTDVEQSDEAFFDDSGLSGSARGVILEWQLSLFLTALSRNRPWDTNLNFSVQKIAERLLHLYRPSQFPVRRRRLLVMLLHMAQAYPGILPENLIQACREQGFNDDIDSTEDAGLKRFNPHLQALLALKYSMQDPEPSSSTIRTSFATWESLLDTSKSWKDLIERVDDVDYWIQEIQATSDYLAAKGEEYTCLPVLHLVVRVLELEQHSDPSLLITNLCSLGLHFLRLGYSGKAGLAFAKAESLISSGSASTEAQLHWHLGYAEYLLSIGNSAKCESTLSSAKTIALGDARFMSLAKPSTALSGRMRYNRILADACYVYSLLSTNIGSHKDAAKYAKQSVVLNRRIWAALESRSICRKATPTEGNNADVEGLAKSSFDPLSSVRNEQGVPLIVSMTHDALSGSDFWSLIPSLYRALMQHSLVYSHQGLLQEAVYVAEQAEKVAMASRSRSLTIENASHRADYWSQSGRPEKAQAILDTIDTSKSTTHLSMARYYSSLARFHHVNHQFDKEISAYENLEKLLEDLVSPSYIQSIDSLATDVNALAVQMADVSLEEAKSKSAKATRIRKPTVRTTAKAAAKPAPVPRTRVAGRAAAKTTSKAAPKTNRRAVQAVASPTPSVTEQCLALERLRGDMIYRRVLCNLLLDNISKAAELIECAQTTFKDLEKNAMHLWASFKTILSQSLKQLAQDFTLNTLPESTIAFPAISVKDRKSSEGAPTKARGPATATKASRGKKQSKEDFVETLQHARERLVQAHALCASTGSTHTFQQVSMALGHVTVLLSAVLGGEMRGMSHPLYAAYLSEVPKSNSLMLAHESIEVEQENMSREECLSWPGSELSRRSLGTAVDFQKEYIDIIPKTWTAVSLAMNEDRDELYITRYDSGVTPFVLRLPIARHTSRDMDEEEFTFEDGRRDFDEIIDLSDFSTRSAKDMTTREARLQWWAEREALDSRLHELLVNMENIWLGGFKGVFSQHTRQPALLARFRKSFENILNRNLPSRNKKSQPKKPNLDPRILELFIGLGDATDEDLDLDEPLMDLVYFVVDILQFNGEHNAYDEIDFDAIVVETLDALRAYHSAAQAPTPSAAHTILILDKNLHCFPWESLPCLEKLSISRLPSLAALRERILAARPPGTVEDVEAGHYISTASGGTSILNPSGDLTHTSKTLKPRLDEMQGKWTHIANRGPSEKEFETSLRDKDLVLYFGHGSGAQFIRSKSIRRLYPGEQSGSDRKPGCATTLLFGCSSVHLSENGIYEPSGMLASYLAAGAPAVVGMLWDVTDKDCDRFAVKAGELWGLWPEKKEGDVEAPKTSKKAKGKGKAMQVAEEVEGARGTANGRRGRKDRAQIDSDSDQSEDAAKERCRGVGLDEAVRVARSACVLRYLNGAAAVVYGIPVYLE</sequence>
<dbReference type="Proteomes" id="UP000240883">
    <property type="component" value="Unassembled WGS sequence"/>
</dbReference>
<evidence type="ECO:0000256" key="2">
    <source>
        <dbReference type="ARBA" id="ARBA00012489"/>
    </source>
</evidence>
<dbReference type="GO" id="GO:0072686">
    <property type="term" value="C:mitotic spindle"/>
    <property type="evidence" value="ECO:0007669"/>
    <property type="project" value="TreeGrafter"/>
</dbReference>
<dbReference type="OrthoDB" id="10255632at2759"/>
<feature type="region of interest" description="Disordered" evidence="5">
    <location>
        <begin position="39"/>
        <end position="90"/>
    </location>
</feature>
<dbReference type="PROSITE" id="PS51700">
    <property type="entry name" value="SEPARIN"/>
    <property type="match status" value="1"/>
</dbReference>
<feature type="domain" description="Peptidase C50" evidence="6">
    <location>
        <begin position="1958"/>
        <end position="2065"/>
    </location>
</feature>
<organism evidence="7 8">
    <name type="scientific">Corynespora cassiicola Philippines</name>
    <dbReference type="NCBI Taxonomy" id="1448308"/>
    <lineage>
        <taxon>Eukaryota</taxon>
        <taxon>Fungi</taxon>
        <taxon>Dikarya</taxon>
        <taxon>Ascomycota</taxon>
        <taxon>Pezizomycotina</taxon>
        <taxon>Dothideomycetes</taxon>
        <taxon>Pleosporomycetidae</taxon>
        <taxon>Pleosporales</taxon>
        <taxon>Corynesporascaceae</taxon>
        <taxon>Corynespora</taxon>
    </lineage>
</organism>
<feature type="region of interest" description="Disordered" evidence="5">
    <location>
        <begin position="1374"/>
        <end position="1425"/>
    </location>
</feature>